<evidence type="ECO:0000313" key="12">
    <source>
        <dbReference type="EMBL" id="GEN59853.1"/>
    </source>
</evidence>
<evidence type="ECO:0000259" key="10">
    <source>
        <dbReference type="Pfam" id="PF01555"/>
    </source>
</evidence>
<dbReference type="RefSeq" id="WP_084440757.1">
    <property type="nucleotide sequence ID" value="NZ_BAPG01000120.1"/>
</dbReference>
<dbReference type="GO" id="GO:0009007">
    <property type="term" value="F:site-specific DNA-methyltransferase (adenine-specific) activity"/>
    <property type="evidence" value="ECO:0007669"/>
    <property type="project" value="UniProtKB-EC"/>
</dbReference>
<keyword evidence="3 12" id="KW-0808">Transferase</keyword>
<keyword evidence="6" id="KW-0238">DNA-binding</keyword>
<feature type="domain" description="DNA methylase N-4/N-6" evidence="10">
    <location>
        <begin position="31"/>
        <end position="251"/>
    </location>
</feature>
<dbReference type="InterPro" id="IPR001091">
    <property type="entry name" value="RM_Methyltransferase"/>
</dbReference>
<dbReference type="InterPro" id="IPR029063">
    <property type="entry name" value="SAM-dependent_MTases_sf"/>
</dbReference>
<dbReference type="Proteomes" id="UP000321635">
    <property type="component" value="Unassembled WGS sequence"/>
</dbReference>
<evidence type="ECO:0000256" key="3">
    <source>
        <dbReference type="ARBA" id="ARBA00022679"/>
    </source>
</evidence>
<dbReference type="PRINTS" id="PR00508">
    <property type="entry name" value="S21N4MTFRASE"/>
</dbReference>
<dbReference type="GO" id="GO:0003677">
    <property type="term" value="F:DNA binding"/>
    <property type="evidence" value="ECO:0007669"/>
    <property type="project" value="UniProtKB-KW"/>
</dbReference>
<comment type="caution">
    <text evidence="12">The sequence shown here is derived from an EMBL/GenBank/DDBJ whole genome shotgun (WGS) entry which is preliminary data.</text>
</comment>
<dbReference type="GO" id="GO:0032259">
    <property type="term" value="P:methylation"/>
    <property type="evidence" value="ECO:0007669"/>
    <property type="project" value="UniProtKB-KW"/>
</dbReference>
<evidence type="ECO:0000256" key="5">
    <source>
        <dbReference type="ARBA" id="ARBA00022705"/>
    </source>
</evidence>
<evidence type="ECO:0000256" key="8">
    <source>
        <dbReference type="RuleBase" id="RU362026"/>
    </source>
</evidence>
<dbReference type="InterPro" id="IPR002941">
    <property type="entry name" value="DNA_methylase_N4/N6"/>
</dbReference>
<feature type="domain" description="RAMA" evidence="11">
    <location>
        <begin position="266"/>
        <end position="361"/>
    </location>
</feature>
<name>A0A511XA63_9PROT</name>
<protein>
    <recommendedName>
        <fullName evidence="8">Methyltransferase</fullName>
        <ecNumber evidence="8">2.1.1.-</ecNumber>
    </recommendedName>
</protein>
<dbReference type="GO" id="GO:0006260">
    <property type="term" value="P:DNA replication"/>
    <property type="evidence" value="ECO:0007669"/>
    <property type="project" value="UniProtKB-KW"/>
</dbReference>
<comment type="similarity">
    <text evidence="1 8">Belongs to the N(4)/N(6)-methyltransferase family.</text>
</comment>
<evidence type="ECO:0000259" key="11">
    <source>
        <dbReference type="Pfam" id="PF18755"/>
    </source>
</evidence>
<dbReference type="SUPFAM" id="SSF53335">
    <property type="entry name" value="S-adenosyl-L-methionine-dependent methyltransferases"/>
    <property type="match status" value="1"/>
</dbReference>
<keyword evidence="5" id="KW-0235">DNA replication</keyword>
<evidence type="ECO:0000256" key="7">
    <source>
        <dbReference type="ARBA" id="ARBA00047942"/>
    </source>
</evidence>
<dbReference type="Gene3D" id="3.40.50.150">
    <property type="entry name" value="Vaccinia Virus protein VP39"/>
    <property type="match status" value="1"/>
</dbReference>
<feature type="region of interest" description="Disordered" evidence="9">
    <location>
        <begin position="357"/>
        <end position="392"/>
    </location>
</feature>
<dbReference type="OrthoDB" id="9800801at2"/>
<dbReference type="InterPro" id="IPR040843">
    <property type="entry name" value="RAMA"/>
</dbReference>
<evidence type="ECO:0000256" key="4">
    <source>
        <dbReference type="ARBA" id="ARBA00022691"/>
    </source>
</evidence>
<organism evidence="12 13">
    <name type="scientific">Acetobacter nitrogenifigens DSM 23921 = NBRC 105050</name>
    <dbReference type="NCBI Taxonomy" id="1120919"/>
    <lineage>
        <taxon>Bacteria</taxon>
        <taxon>Pseudomonadati</taxon>
        <taxon>Pseudomonadota</taxon>
        <taxon>Alphaproteobacteria</taxon>
        <taxon>Acetobacterales</taxon>
        <taxon>Acetobacteraceae</taxon>
        <taxon>Acetobacter</taxon>
    </lineage>
</organism>
<keyword evidence="13" id="KW-1185">Reference proteome</keyword>
<dbReference type="PROSITE" id="PS00092">
    <property type="entry name" value="N6_MTASE"/>
    <property type="match status" value="1"/>
</dbReference>
<keyword evidence="4" id="KW-0949">S-adenosyl-L-methionine</keyword>
<gene>
    <name evidence="12" type="ORF">ANI02nite_17370</name>
</gene>
<dbReference type="Pfam" id="PF01555">
    <property type="entry name" value="N6_N4_Mtase"/>
    <property type="match status" value="1"/>
</dbReference>
<proteinExistence type="inferred from homology"/>
<evidence type="ECO:0000256" key="9">
    <source>
        <dbReference type="SAM" id="MobiDB-lite"/>
    </source>
</evidence>
<sequence length="392" mass="43946">MSGATAMELPLDQILRGECVEVMRMLPSGSVDCIFADPPYNLQLRGELRRPDDTVVDGVDDDWDKFSDLAAYDRFTRDWLSEARRLLRKDGTIWVIGSYHNIFRIGAILQDLGFWILNDIVWRKSNPMPNFRGRRFTNAHETMIWAARGQDSRYRFNYQAMKALNDDVQMRSDWYLPLCTGGERLRNGHGLKLHPTQKPESLLHRVLVSSTAADDVVLDPFAGTGTTAAMAKRLRRRFIGIERHPDYAEAAIGRVRRETPLPHDAVATTPMKREAPRVPFGSLVERNFIAPGSIVCDKSRRLFATVSPDGTLICGAKRGSIHKLGAMLTNAPSCNGWTFWHVDRDGELVPLDALRAESQAQESTENVAAAQPEGQEMTDISDLPNERSAIAG</sequence>
<keyword evidence="2 12" id="KW-0489">Methyltransferase</keyword>
<dbReference type="STRING" id="1120919.GCA_000429165_02310"/>
<dbReference type="EMBL" id="BJYF01000008">
    <property type="protein sequence ID" value="GEN59853.1"/>
    <property type="molecule type" value="Genomic_DNA"/>
</dbReference>
<dbReference type="GO" id="GO:0008170">
    <property type="term" value="F:N-methyltransferase activity"/>
    <property type="evidence" value="ECO:0007669"/>
    <property type="project" value="InterPro"/>
</dbReference>
<dbReference type="InterPro" id="IPR002052">
    <property type="entry name" value="DNA_methylase_N6_adenine_CS"/>
</dbReference>
<evidence type="ECO:0000256" key="6">
    <source>
        <dbReference type="ARBA" id="ARBA00023125"/>
    </source>
</evidence>
<dbReference type="AlphaFoldDB" id="A0A511XA63"/>
<evidence type="ECO:0000256" key="2">
    <source>
        <dbReference type="ARBA" id="ARBA00022603"/>
    </source>
</evidence>
<evidence type="ECO:0000313" key="13">
    <source>
        <dbReference type="Proteomes" id="UP000321635"/>
    </source>
</evidence>
<comment type="catalytic activity">
    <reaction evidence="7">
        <text>a 2'-deoxyadenosine in DNA + S-adenosyl-L-methionine = an N(6)-methyl-2'-deoxyadenosine in DNA + S-adenosyl-L-homocysteine + H(+)</text>
        <dbReference type="Rhea" id="RHEA:15197"/>
        <dbReference type="Rhea" id="RHEA-COMP:12418"/>
        <dbReference type="Rhea" id="RHEA-COMP:12419"/>
        <dbReference type="ChEBI" id="CHEBI:15378"/>
        <dbReference type="ChEBI" id="CHEBI:57856"/>
        <dbReference type="ChEBI" id="CHEBI:59789"/>
        <dbReference type="ChEBI" id="CHEBI:90615"/>
        <dbReference type="ChEBI" id="CHEBI:90616"/>
        <dbReference type="EC" id="2.1.1.72"/>
    </reaction>
</comment>
<dbReference type="EC" id="2.1.1.-" evidence="8"/>
<evidence type="ECO:0000256" key="1">
    <source>
        <dbReference type="ARBA" id="ARBA00006594"/>
    </source>
</evidence>
<dbReference type="Pfam" id="PF18755">
    <property type="entry name" value="RAMA"/>
    <property type="match status" value="1"/>
</dbReference>
<accession>A0A511XA63</accession>
<reference evidence="12 13" key="1">
    <citation type="submission" date="2019-07" db="EMBL/GenBank/DDBJ databases">
        <title>Whole genome shotgun sequence of Acetobacter nitrogenifigens NBRC 105050.</title>
        <authorList>
            <person name="Hosoyama A."/>
            <person name="Uohara A."/>
            <person name="Ohji S."/>
            <person name="Ichikawa N."/>
        </authorList>
    </citation>
    <scope>NUCLEOTIDE SEQUENCE [LARGE SCALE GENOMIC DNA]</scope>
    <source>
        <strain evidence="12 13">NBRC 105050</strain>
    </source>
</reference>